<sequence>MGETWRHGSHHGAQKSTMTGNSQRNTSASKFAVVTDLTNGSAGGSGIGANGFTPVSIANNHSCAEDKDSIAT</sequence>
<feature type="region of interest" description="Disordered" evidence="1">
    <location>
        <begin position="1"/>
        <end position="27"/>
    </location>
</feature>
<evidence type="ECO:0000313" key="2">
    <source>
        <dbReference type="EMBL" id="CAB4916624.1"/>
    </source>
</evidence>
<feature type="compositionally biased region" description="Polar residues" evidence="1">
    <location>
        <begin position="14"/>
        <end position="27"/>
    </location>
</feature>
<accession>A0A6J7HAI4</accession>
<organism evidence="2">
    <name type="scientific">freshwater metagenome</name>
    <dbReference type="NCBI Taxonomy" id="449393"/>
    <lineage>
        <taxon>unclassified sequences</taxon>
        <taxon>metagenomes</taxon>
        <taxon>ecological metagenomes</taxon>
    </lineage>
</organism>
<proteinExistence type="predicted"/>
<gene>
    <name evidence="2" type="ORF">UFOPK3605_01447</name>
</gene>
<protein>
    <submittedName>
        <fullName evidence="2">Unannotated protein</fullName>
    </submittedName>
</protein>
<evidence type="ECO:0000256" key="1">
    <source>
        <dbReference type="SAM" id="MobiDB-lite"/>
    </source>
</evidence>
<dbReference type="EMBL" id="CAFBMM010000103">
    <property type="protein sequence ID" value="CAB4916624.1"/>
    <property type="molecule type" value="Genomic_DNA"/>
</dbReference>
<reference evidence="2" key="1">
    <citation type="submission" date="2020-05" db="EMBL/GenBank/DDBJ databases">
        <authorList>
            <person name="Chiriac C."/>
            <person name="Salcher M."/>
            <person name="Ghai R."/>
            <person name="Kavagutti S V."/>
        </authorList>
    </citation>
    <scope>NUCLEOTIDE SEQUENCE</scope>
</reference>
<feature type="region of interest" description="Disordered" evidence="1">
    <location>
        <begin position="40"/>
        <end position="72"/>
    </location>
</feature>
<name>A0A6J7HAI4_9ZZZZ</name>
<feature type="compositionally biased region" description="Basic and acidic residues" evidence="1">
    <location>
        <begin position="63"/>
        <end position="72"/>
    </location>
</feature>
<dbReference type="AlphaFoldDB" id="A0A6J7HAI4"/>